<organism evidence="2 3">
    <name type="scientific">Shiella aurantiaca</name>
    <dbReference type="NCBI Taxonomy" id="3058365"/>
    <lineage>
        <taxon>Bacteria</taxon>
        <taxon>Pseudomonadati</taxon>
        <taxon>Bacteroidota</taxon>
        <taxon>Cytophagia</taxon>
        <taxon>Cytophagales</taxon>
        <taxon>Shiellaceae</taxon>
        <taxon>Shiella</taxon>
    </lineage>
</organism>
<name>A0ABT8F533_9BACT</name>
<sequence>MAKEKLSAQEQVTEYIEQLPQAIRPAVAYLRERILSVDAQIGEHIKWNAPAFYYTGEMKAFDPKTYKRDILVMHLRKAYILCVLPTGASIQKNTALLEGDYTDGRRMISFRDLEDIKSKEALLKDTLQEWLSLVEKE</sequence>
<comment type="caution">
    <text evidence="2">The sequence shown here is derived from an EMBL/GenBank/DDBJ whole genome shotgun (WGS) entry which is preliminary data.</text>
</comment>
<dbReference type="Pfam" id="PF08818">
    <property type="entry name" value="DUF1801"/>
    <property type="match status" value="1"/>
</dbReference>
<accession>A0ABT8F533</accession>
<proteinExistence type="predicted"/>
<dbReference type="SUPFAM" id="SSF159888">
    <property type="entry name" value="YdhG-like"/>
    <property type="match status" value="1"/>
</dbReference>
<gene>
    <name evidence="2" type="ORF">QWY31_08250</name>
</gene>
<dbReference type="EMBL" id="JAUHJS010000004">
    <property type="protein sequence ID" value="MDN4165488.1"/>
    <property type="molecule type" value="Genomic_DNA"/>
</dbReference>
<evidence type="ECO:0000313" key="2">
    <source>
        <dbReference type="EMBL" id="MDN4165488.1"/>
    </source>
</evidence>
<feature type="domain" description="YdhG-like" evidence="1">
    <location>
        <begin position="24"/>
        <end position="131"/>
    </location>
</feature>
<protein>
    <submittedName>
        <fullName evidence="2">DUF1801 domain-containing protein</fullName>
    </submittedName>
</protein>
<dbReference type="Gene3D" id="3.90.1150.200">
    <property type="match status" value="1"/>
</dbReference>
<reference evidence="2" key="1">
    <citation type="submission" date="2023-06" db="EMBL/GenBank/DDBJ databases">
        <title>Cytophagales bacterium Strain LB-30, isolated from soil.</title>
        <authorList>
            <person name="Liu B."/>
        </authorList>
    </citation>
    <scope>NUCLEOTIDE SEQUENCE</scope>
    <source>
        <strain evidence="2">LB-30</strain>
    </source>
</reference>
<keyword evidence="3" id="KW-1185">Reference proteome</keyword>
<evidence type="ECO:0000313" key="3">
    <source>
        <dbReference type="Proteomes" id="UP001168552"/>
    </source>
</evidence>
<dbReference type="InterPro" id="IPR014922">
    <property type="entry name" value="YdhG-like"/>
</dbReference>
<dbReference type="Proteomes" id="UP001168552">
    <property type="component" value="Unassembled WGS sequence"/>
</dbReference>
<dbReference type="RefSeq" id="WP_320004021.1">
    <property type="nucleotide sequence ID" value="NZ_JAUHJS010000004.1"/>
</dbReference>
<evidence type="ECO:0000259" key="1">
    <source>
        <dbReference type="Pfam" id="PF08818"/>
    </source>
</evidence>